<evidence type="ECO:0000313" key="7">
    <source>
        <dbReference type="Proteomes" id="UP000593594"/>
    </source>
</evidence>
<feature type="transmembrane region" description="Helical" evidence="4">
    <location>
        <begin position="350"/>
        <end position="370"/>
    </location>
</feature>
<dbReference type="KEGG" id="kmn:HW532_20465"/>
<evidence type="ECO:0000256" key="2">
    <source>
        <dbReference type="ARBA" id="ARBA00022989"/>
    </source>
</evidence>
<dbReference type="PANTHER" id="PTHR11360">
    <property type="entry name" value="MONOCARBOXYLATE TRANSPORTER"/>
    <property type="match status" value="1"/>
</dbReference>
<dbReference type="Gene3D" id="1.20.1250.20">
    <property type="entry name" value="MFS general substrate transporter like domains"/>
    <property type="match status" value="1"/>
</dbReference>
<feature type="transmembrane region" description="Helical" evidence="4">
    <location>
        <begin position="108"/>
        <end position="133"/>
    </location>
</feature>
<feature type="transmembrane region" description="Helical" evidence="4">
    <location>
        <begin position="318"/>
        <end position="343"/>
    </location>
</feature>
<dbReference type="RefSeq" id="WP_213162231.1">
    <property type="nucleotide sequence ID" value="NZ_CP058214.1"/>
</dbReference>
<feature type="transmembrane region" description="Helical" evidence="4">
    <location>
        <begin position="258"/>
        <end position="279"/>
    </location>
</feature>
<feature type="transmembrane region" description="Helical" evidence="4">
    <location>
        <begin position="145"/>
        <end position="170"/>
    </location>
</feature>
<dbReference type="Proteomes" id="UP000593594">
    <property type="component" value="Chromosome"/>
</dbReference>
<dbReference type="InterPro" id="IPR020846">
    <property type="entry name" value="MFS_dom"/>
</dbReference>
<dbReference type="InterPro" id="IPR050327">
    <property type="entry name" value="Proton-linked_MCT"/>
</dbReference>
<dbReference type="AlphaFoldDB" id="A0A7S8C7S5"/>
<gene>
    <name evidence="6" type="ORF">HW532_20465</name>
</gene>
<dbReference type="EMBL" id="CP058214">
    <property type="protein sequence ID" value="QPC44861.1"/>
    <property type="molecule type" value="Genomic_DNA"/>
</dbReference>
<feature type="transmembrane region" description="Helical" evidence="4">
    <location>
        <begin position="85"/>
        <end position="102"/>
    </location>
</feature>
<evidence type="ECO:0000256" key="1">
    <source>
        <dbReference type="ARBA" id="ARBA00022692"/>
    </source>
</evidence>
<keyword evidence="2 4" id="KW-1133">Transmembrane helix</keyword>
<dbReference type="CDD" id="cd17355">
    <property type="entry name" value="MFS_YcxA_like"/>
    <property type="match status" value="1"/>
</dbReference>
<name>A0A7S8C7S5_9HYPH</name>
<dbReference type="GO" id="GO:0022857">
    <property type="term" value="F:transmembrane transporter activity"/>
    <property type="evidence" value="ECO:0007669"/>
    <property type="project" value="InterPro"/>
</dbReference>
<keyword evidence="7" id="KW-1185">Reference proteome</keyword>
<feature type="transmembrane region" description="Helical" evidence="4">
    <location>
        <begin position="382"/>
        <end position="401"/>
    </location>
</feature>
<protein>
    <submittedName>
        <fullName evidence="6">MFS transporter</fullName>
    </submittedName>
</protein>
<evidence type="ECO:0000313" key="6">
    <source>
        <dbReference type="EMBL" id="QPC44861.1"/>
    </source>
</evidence>
<keyword evidence="3 4" id="KW-0472">Membrane</keyword>
<feature type="transmembrane region" description="Helical" evidence="4">
    <location>
        <begin position="12"/>
        <end position="34"/>
    </location>
</feature>
<feature type="transmembrane region" description="Helical" evidence="4">
    <location>
        <begin position="291"/>
        <end position="312"/>
    </location>
</feature>
<dbReference type="Pfam" id="PF07690">
    <property type="entry name" value="MFS_1"/>
    <property type="match status" value="1"/>
</dbReference>
<dbReference type="InterPro" id="IPR036259">
    <property type="entry name" value="MFS_trans_sf"/>
</dbReference>
<reference evidence="6 7" key="1">
    <citation type="submission" date="2020-06" db="EMBL/GenBank/DDBJ databases">
        <title>Genome sequence of 2 isolates from Red Sea Mangroves.</title>
        <authorList>
            <person name="Sefrji F."/>
            <person name="Michoud G."/>
            <person name="Merlino G."/>
            <person name="Daffonchio D."/>
        </authorList>
    </citation>
    <scope>NUCLEOTIDE SEQUENCE [LARGE SCALE GENOMIC DNA]</scope>
    <source>
        <strain evidence="6 7">R1DC25</strain>
    </source>
</reference>
<feature type="domain" description="Major facilitator superfamily (MFS) profile" evidence="5">
    <location>
        <begin position="16"/>
        <end position="406"/>
    </location>
</feature>
<feature type="transmembrane region" description="Helical" evidence="4">
    <location>
        <begin position="176"/>
        <end position="194"/>
    </location>
</feature>
<dbReference type="SUPFAM" id="SSF103473">
    <property type="entry name" value="MFS general substrate transporter"/>
    <property type="match status" value="1"/>
</dbReference>
<keyword evidence="1 4" id="KW-0812">Transmembrane</keyword>
<evidence type="ECO:0000256" key="3">
    <source>
        <dbReference type="ARBA" id="ARBA00023136"/>
    </source>
</evidence>
<dbReference type="InterPro" id="IPR011701">
    <property type="entry name" value="MFS"/>
</dbReference>
<evidence type="ECO:0000259" key="5">
    <source>
        <dbReference type="PROSITE" id="PS50850"/>
    </source>
</evidence>
<dbReference type="PANTHER" id="PTHR11360:SF284">
    <property type="entry name" value="EG:103B4.3 PROTEIN-RELATED"/>
    <property type="match status" value="1"/>
</dbReference>
<feature type="transmembrane region" description="Helical" evidence="4">
    <location>
        <begin position="227"/>
        <end position="246"/>
    </location>
</feature>
<proteinExistence type="predicted"/>
<evidence type="ECO:0000256" key="4">
    <source>
        <dbReference type="SAM" id="Phobius"/>
    </source>
</evidence>
<accession>A0A7S8C7S5</accession>
<dbReference type="PROSITE" id="PS50850">
    <property type="entry name" value="MFS"/>
    <property type="match status" value="1"/>
</dbReference>
<organism evidence="6 7">
    <name type="scientific">Kaustia mangrovi</name>
    <dbReference type="NCBI Taxonomy" id="2593653"/>
    <lineage>
        <taxon>Bacteria</taxon>
        <taxon>Pseudomonadati</taxon>
        <taxon>Pseudomonadota</taxon>
        <taxon>Alphaproteobacteria</taxon>
        <taxon>Hyphomicrobiales</taxon>
        <taxon>Parvibaculaceae</taxon>
        <taxon>Kaustia</taxon>
    </lineage>
</organism>
<sequence length="416" mass="43810">MTTSPSPDALPFWQRPATIIVAGCLICLTSFGVRSSFGLFTAPISDAHGWPREVFGLALALQNLLWGVAQPFAGAAADRFGTARVLAVGALIYATGVALIPYSDTPGLFYLSAGMLSGIGIATASFAIVMTAFSRRMPPERRSWAFGIATSASSLGQFVFAPLGQAFIAAYGWQTAMLLLAVLLLFCLPLTMALRGSASDSTNADDASDPEVTLGGALAWALRYRSYVLLVFGFFVCGFQLAFITIHMPPYLTESGIGAGVAAGAIAIVGLANVAGSYISGILGGRLSKRYLLSAIYFGRAAAITVFLLVPLSTVSVFGFAVVMGLLWLSTVPPTAGLVALMFGTRYMGMLYGIVFFSHQVGSFLGVWLGGVLYDRMGNYDAVWWLSVALGLFATLVHLPIREARAPGAVRDSATA</sequence>